<dbReference type="GO" id="GO:0015421">
    <property type="term" value="F:ABC-type oligopeptide transporter activity"/>
    <property type="evidence" value="ECO:0007669"/>
    <property type="project" value="TreeGrafter"/>
</dbReference>
<dbReference type="InterPro" id="IPR003439">
    <property type="entry name" value="ABC_transporter-like_ATP-bd"/>
</dbReference>
<keyword evidence="4" id="KW-0547">Nucleotide-binding</keyword>
<name>A0A1D7XKB4_9CLOT</name>
<accession>A0A1D7XKB4</accession>
<dbReference type="GO" id="GO:0005524">
    <property type="term" value="F:ATP binding"/>
    <property type="evidence" value="ECO:0007669"/>
    <property type="project" value="UniProtKB-KW"/>
</dbReference>
<dbReference type="OrthoDB" id="9762778at2"/>
<dbReference type="SUPFAM" id="SSF90123">
    <property type="entry name" value="ABC transporter transmembrane region"/>
    <property type="match status" value="1"/>
</dbReference>
<dbReference type="Gene3D" id="1.20.1560.10">
    <property type="entry name" value="ABC transporter type 1, transmembrane domain"/>
    <property type="match status" value="1"/>
</dbReference>
<feature type="transmembrane region" description="Helical" evidence="9">
    <location>
        <begin position="284"/>
        <end position="305"/>
    </location>
</feature>
<reference evidence="13" key="1">
    <citation type="submission" date="2016-09" db="EMBL/GenBank/DDBJ databases">
        <title>Genomics of Clostridium taeniosporum, an organism which forms endospores with ribbon-like appendages.</title>
        <authorList>
            <person name="Walker J.R."/>
        </authorList>
    </citation>
    <scope>NUCLEOTIDE SEQUENCE [LARGE SCALE GENOMIC DNA]</scope>
    <source>
        <strain evidence="13">1/k</strain>
    </source>
</reference>
<protein>
    <submittedName>
        <fullName evidence="12">ABC transporter ATP-binding protein</fullName>
    </submittedName>
</protein>
<feature type="coiled-coil region" evidence="8">
    <location>
        <begin position="186"/>
        <end position="213"/>
    </location>
</feature>
<feature type="domain" description="ABC transmembrane type-1" evidence="11">
    <location>
        <begin position="23"/>
        <end position="274"/>
    </location>
</feature>
<evidence type="ECO:0000256" key="3">
    <source>
        <dbReference type="ARBA" id="ARBA00022692"/>
    </source>
</evidence>
<gene>
    <name evidence="12" type="ORF">BGI42_08325</name>
</gene>
<evidence type="ECO:0000313" key="12">
    <source>
        <dbReference type="EMBL" id="AOR23737.1"/>
    </source>
</evidence>
<keyword evidence="5 12" id="KW-0067">ATP-binding</keyword>
<dbReference type="Gene3D" id="3.40.50.300">
    <property type="entry name" value="P-loop containing nucleotide triphosphate hydrolases"/>
    <property type="match status" value="1"/>
</dbReference>
<evidence type="ECO:0000256" key="6">
    <source>
        <dbReference type="ARBA" id="ARBA00022989"/>
    </source>
</evidence>
<evidence type="ECO:0000256" key="1">
    <source>
        <dbReference type="ARBA" id="ARBA00004651"/>
    </source>
</evidence>
<dbReference type="Pfam" id="PF00664">
    <property type="entry name" value="ABC_membrane"/>
    <property type="match status" value="1"/>
</dbReference>
<evidence type="ECO:0000256" key="7">
    <source>
        <dbReference type="ARBA" id="ARBA00023136"/>
    </source>
</evidence>
<dbReference type="Proteomes" id="UP000094652">
    <property type="component" value="Chromosome"/>
</dbReference>
<dbReference type="PROSITE" id="PS50929">
    <property type="entry name" value="ABC_TM1F"/>
    <property type="match status" value="1"/>
</dbReference>
<keyword evidence="2" id="KW-0813">Transport</keyword>
<evidence type="ECO:0000256" key="2">
    <source>
        <dbReference type="ARBA" id="ARBA00022448"/>
    </source>
</evidence>
<feature type="transmembrane region" description="Helical" evidence="9">
    <location>
        <begin position="168"/>
        <end position="186"/>
    </location>
</feature>
<feature type="transmembrane region" description="Helical" evidence="9">
    <location>
        <begin position="145"/>
        <end position="162"/>
    </location>
</feature>
<evidence type="ECO:0000256" key="9">
    <source>
        <dbReference type="SAM" id="Phobius"/>
    </source>
</evidence>
<dbReference type="GO" id="GO:0005886">
    <property type="term" value="C:plasma membrane"/>
    <property type="evidence" value="ECO:0007669"/>
    <property type="project" value="UniProtKB-SubCell"/>
</dbReference>
<feature type="domain" description="ABC transporter" evidence="10">
    <location>
        <begin position="344"/>
        <end position="579"/>
    </location>
</feature>
<evidence type="ECO:0000256" key="5">
    <source>
        <dbReference type="ARBA" id="ARBA00022840"/>
    </source>
</evidence>
<dbReference type="InterPro" id="IPR011527">
    <property type="entry name" value="ABC1_TM_dom"/>
</dbReference>
<dbReference type="FunFam" id="3.40.50.300:FF:000287">
    <property type="entry name" value="Multidrug ABC transporter ATP-binding protein"/>
    <property type="match status" value="1"/>
</dbReference>
<sequence length="604" mass="67571">MKEKSDEKISILSFAGNYKYLTILGCILSGVSAILALVPYLYIWKVVYEIFMALPNINNASNVAYYGWMAVAFSVGAILIYFIALMCTHLSAFRIARNMRSKALHHMVKLPLGYFAENGSGKLRRIIDESSGQTETFLAHQLPDLVGAIVTPVGMLVLLLVFDWRLGLISLIPIAISFVFLSRMIGENMKSSIKEYQNALEDMNNEAVEYVRGIPVVKTFGQSIFSFKNFHDAIMRYKKWTVNYTISLRIPVCNFTVAVNGIFAFLIPAGILLIGSAVDYKTFLLNFIFYIIFTPIITVMVNRIMFMGENTMIAKDATKRVLYILNEKILEETKNPKKPKDSIIKFNNVSFTYKDAAKPAVKNLSFKIKDGSTVALVGPSGGGKTTVASLIPRFWDVDTGSITIGGVDIRDIETRDLMNMISFVFQETKLFKESLFENIRLSKPNATRKEVLEAAKAAQCEEIFGKFPNGIDTIIGTKGVYLSGGEAQRIALARAILKDAPIVLLDEATAFADPENEYKIQLAFENLTKGKTVLMIAHRLSTIQNADCIMVLKDGEVVETGTHSKLIKNGEIYASMWKNYESSITWRVENSYIKNKRKEGVLND</sequence>
<evidence type="ECO:0000259" key="11">
    <source>
        <dbReference type="PROSITE" id="PS50929"/>
    </source>
</evidence>
<dbReference type="EMBL" id="CP017253">
    <property type="protein sequence ID" value="AOR23737.1"/>
    <property type="molecule type" value="Genomic_DNA"/>
</dbReference>
<feature type="transmembrane region" description="Helical" evidence="9">
    <location>
        <begin position="257"/>
        <end position="278"/>
    </location>
</feature>
<keyword evidence="13" id="KW-1185">Reference proteome</keyword>
<dbReference type="GO" id="GO:0016887">
    <property type="term" value="F:ATP hydrolysis activity"/>
    <property type="evidence" value="ECO:0007669"/>
    <property type="project" value="InterPro"/>
</dbReference>
<dbReference type="Pfam" id="PF00005">
    <property type="entry name" value="ABC_tran"/>
    <property type="match status" value="1"/>
</dbReference>
<dbReference type="AlphaFoldDB" id="A0A1D7XKB4"/>
<keyword evidence="8" id="KW-0175">Coiled coil</keyword>
<organism evidence="12 13">
    <name type="scientific">Clostridium taeniosporum</name>
    <dbReference type="NCBI Taxonomy" id="394958"/>
    <lineage>
        <taxon>Bacteria</taxon>
        <taxon>Bacillati</taxon>
        <taxon>Bacillota</taxon>
        <taxon>Clostridia</taxon>
        <taxon>Eubacteriales</taxon>
        <taxon>Clostridiaceae</taxon>
        <taxon>Clostridium</taxon>
    </lineage>
</organism>
<proteinExistence type="predicted"/>
<dbReference type="InterPro" id="IPR039421">
    <property type="entry name" value="Type_1_exporter"/>
</dbReference>
<dbReference type="KEGG" id="ctae:BGI42_08325"/>
<evidence type="ECO:0000259" key="10">
    <source>
        <dbReference type="PROSITE" id="PS50893"/>
    </source>
</evidence>
<keyword evidence="7 9" id="KW-0472">Membrane</keyword>
<dbReference type="PROSITE" id="PS50893">
    <property type="entry name" value="ABC_TRANSPORTER_2"/>
    <property type="match status" value="1"/>
</dbReference>
<feature type="transmembrane region" description="Helical" evidence="9">
    <location>
        <begin position="63"/>
        <end position="92"/>
    </location>
</feature>
<dbReference type="InterPro" id="IPR027417">
    <property type="entry name" value="P-loop_NTPase"/>
</dbReference>
<evidence type="ECO:0000313" key="13">
    <source>
        <dbReference type="Proteomes" id="UP000094652"/>
    </source>
</evidence>
<keyword evidence="6 9" id="KW-1133">Transmembrane helix</keyword>
<dbReference type="RefSeq" id="WP_069679886.1">
    <property type="nucleotide sequence ID" value="NZ_CP017253.2"/>
</dbReference>
<feature type="transmembrane region" description="Helical" evidence="9">
    <location>
        <begin position="20"/>
        <end position="43"/>
    </location>
</feature>
<dbReference type="CDD" id="cd07346">
    <property type="entry name" value="ABC_6TM_exporters"/>
    <property type="match status" value="1"/>
</dbReference>
<keyword evidence="3 9" id="KW-0812">Transmembrane</keyword>
<evidence type="ECO:0000256" key="4">
    <source>
        <dbReference type="ARBA" id="ARBA00022741"/>
    </source>
</evidence>
<dbReference type="InterPro" id="IPR036640">
    <property type="entry name" value="ABC1_TM_sf"/>
</dbReference>
<dbReference type="PANTHER" id="PTHR43394">
    <property type="entry name" value="ATP-DEPENDENT PERMEASE MDL1, MITOCHONDRIAL"/>
    <property type="match status" value="1"/>
</dbReference>
<dbReference type="PANTHER" id="PTHR43394:SF1">
    <property type="entry name" value="ATP-BINDING CASSETTE SUB-FAMILY B MEMBER 10, MITOCHONDRIAL"/>
    <property type="match status" value="1"/>
</dbReference>
<dbReference type="InterPro" id="IPR017871">
    <property type="entry name" value="ABC_transporter-like_CS"/>
</dbReference>
<dbReference type="SMART" id="SM00382">
    <property type="entry name" value="AAA"/>
    <property type="match status" value="1"/>
</dbReference>
<comment type="subcellular location">
    <subcellularLocation>
        <location evidence="1">Cell membrane</location>
        <topology evidence="1">Multi-pass membrane protein</topology>
    </subcellularLocation>
</comment>
<dbReference type="STRING" id="394958.BGI42_08325"/>
<evidence type="ECO:0000256" key="8">
    <source>
        <dbReference type="SAM" id="Coils"/>
    </source>
</evidence>
<dbReference type="PROSITE" id="PS00211">
    <property type="entry name" value="ABC_TRANSPORTER_1"/>
    <property type="match status" value="1"/>
</dbReference>
<dbReference type="InterPro" id="IPR003593">
    <property type="entry name" value="AAA+_ATPase"/>
</dbReference>
<dbReference type="SUPFAM" id="SSF52540">
    <property type="entry name" value="P-loop containing nucleoside triphosphate hydrolases"/>
    <property type="match status" value="1"/>
</dbReference>